<accession>A0A5C6ZZR8</accession>
<dbReference type="OrthoDB" id="603275at2"/>
<gene>
    <name evidence="1" type="ORF">ES724_05385</name>
</gene>
<dbReference type="SUPFAM" id="SSF49478">
    <property type="entry name" value="Cna protein B-type domain"/>
    <property type="match status" value="1"/>
</dbReference>
<protein>
    <submittedName>
        <fullName evidence="1">TonB-dependent receptor</fullName>
    </submittedName>
</protein>
<dbReference type="AlphaFoldDB" id="A0A5C6ZZR8"/>
<dbReference type="EMBL" id="VORY01000003">
    <property type="protein sequence ID" value="TXD94903.1"/>
    <property type="molecule type" value="Genomic_DNA"/>
</dbReference>
<name>A0A5C6ZZR8_9FLAO</name>
<dbReference type="Proteomes" id="UP000321367">
    <property type="component" value="Unassembled WGS sequence"/>
</dbReference>
<sequence length="894" mass="103650">MGRKAVIIPNNRGILIACFFLLAGNFLFGQHVVTGTLSDSKNNTVSNANVLLYKNKKLIKFTFSNIKGVFRLDSLGAAKNYEVRISSMTFKDTTVQFELNKSIQLDLELREKVEPIKEVVINVERAIQIRGDTIIFKADAFRNRQNVVVEELLKNIPGIEIAENGRIRFQGKLVTNVKIDDDDLLEGGYPVLTKNLNADLIDKVEVLQNYSRNPLLKNVRDTEDVALNLTLKAERKAVLFGNMDAGYSLKKHHDISANGISFLNKSKHYLFLNYNNVGKDLVLNINDIFKIINDDESYSLGNTARTRSYVHLNTTRPILNERLVNFNNTKFNNLNSIFNISKNIKIKTTGILFSDDKDYLSNNSTTFLTDDPFQIYEDFKTRNEDKLGFFRANLQWNFNKKERLEYIGSHYNFKNIGLSNLTQNNTAIQENLSGKVKRNNHFLHYTFKLKDSSAFVASARYLNDSRSQFYKVSPYLYGDFFSFEAPVDSIDNSITSIKNKVTFKGVQLGYIRNGKDSNWESYLGSSSRTDNFNSFLKFSSEEADLGQDLKFVNHLNYHSTLYYLKNRFRKTFASFKLFANFDMNYEKLRTNKRNGSELNYFFYIQAGVNLKYNLYKKHELLTGLQFNQNTTRAENNLENNLQNSYRSFYRNLGRNDVLDNYKGYVDYRYGNWTDIFTANLNFTYQYNNNYLSNASVISPQLNQVEQILLNGSDKLTFGANADRYLNFLSSNLKLKISYEETGYEDVLNGINRLINSSQLTYGFELRSVFPGFLNIITGIQWNQISFDLNEYSGNNLNNKSFVDINLDFSENFKVFIENERYYFGNLSDNKKSYYFTALDGRYYFMDNKLSFFVKVNNLFNTENFNIFSLTDTTEFDSSTKLIPRYTMFGVSYRF</sequence>
<keyword evidence="1" id="KW-0675">Receptor</keyword>
<keyword evidence="2" id="KW-1185">Reference proteome</keyword>
<evidence type="ECO:0000313" key="1">
    <source>
        <dbReference type="EMBL" id="TXD94903.1"/>
    </source>
</evidence>
<reference evidence="1 2" key="1">
    <citation type="submission" date="2019-08" db="EMBL/GenBank/DDBJ databases">
        <title>Genome sequence of Gillisia hiemivivida IC154 (type strain).</title>
        <authorList>
            <person name="Bowman J.P."/>
        </authorList>
    </citation>
    <scope>NUCLEOTIDE SEQUENCE [LARGE SCALE GENOMIC DNA]</scope>
    <source>
        <strain evidence="1 2">IC154</strain>
    </source>
</reference>
<comment type="caution">
    <text evidence="1">The sequence shown here is derived from an EMBL/GenBank/DDBJ whole genome shotgun (WGS) entry which is preliminary data.</text>
</comment>
<dbReference type="RefSeq" id="WP_146930582.1">
    <property type="nucleotide sequence ID" value="NZ_CBCSHZ010000003.1"/>
</dbReference>
<evidence type="ECO:0000313" key="2">
    <source>
        <dbReference type="Proteomes" id="UP000321367"/>
    </source>
</evidence>
<proteinExistence type="predicted"/>
<dbReference type="SUPFAM" id="SSF56935">
    <property type="entry name" value="Porins"/>
    <property type="match status" value="1"/>
</dbReference>
<organism evidence="1 2">
    <name type="scientific">Gillisia hiemivivida</name>
    <dbReference type="NCBI Taxonomy" id="291190"/>
    <lineage>
        <taxon>Bacteria</taxon>
        <taxon>Pseudomonadati</taxon>
        <taxon>Bacteroidota</taxon>
        <taxon>Flavobacteriia</taxon>
        <taxon>Flavobacteriales</taxon>
        <taxon>Flavobacteriaceae</taxon>
        <taxon>Gillisia</taxon>
    </lineage>
</organism>